<feature type="region of interest" description="Disordered" evidence="2">
    <location>
        <begin position="852"/>
        <end position="899"/>
    </location>
</feature>
<proteinExistence type="predicted"/>
<feature type="compositionally biased region" description="Acidic residues" evidence="2">
    <location>
        <begin position="870"/>
        <end position="893"/>
    </location>
</feature>
<evidence type="ECO:0000256" key="2">
    <source>
        <dbReference type="SAM" id="MobiDB-lite"/>
    </source>
</evidence>
<evidence type="ECO:0000313" key="4">
    <source>
        <dbReference type="EMBL" id="GEW85511.1"/>
    </source>
</evidence>
<dbReference type="InterPro" id="IPR013103">
    <property type="entry name" value="RVT_2"/>
</dbReference>
<dbReference type="PANTHER" id="PTHR11439">
    <property type="entry name" value="GAG-POL-RELATED RETROTRANSPOSON"/>
    <property type="match status" value="1"/>
</dbReference>
<evidence type="ECO:0000256" key="1">
    <source>
        <dbReference type="SAM" id="Coils"/>
    </source>
</evidence>
<keyword evidence="1" id="KW-0175">Coiled coil</keyword>
<feature type="coiled-coil region" evidence="1">
    <location>
        <begin position="1239"/>
        <end position="1266"/>
    </location>
</feature>
<comment type="caution">
    <text evidence="4">The sequence shown here is derived from an EMBL/GenBank/DDBJ whole genome shotgun (WGS) entry which is preliminary data.</text>
</comment>
<gene>
    <name evidence="4" type="ORF">Tci_257487</name>
</gene>
<feature type="compositionally biased region" description="Acidic residues" evidence="2">
    <location>
        <begin position="767"/>
        <end position="776"/>
    </location>
</feature>
<name>A0A699GYS1_TANCI</name>
<feature type="compositionally biased region" description="Basic residues" evidence="2">
    <location>
        <begin position="698"/>
        <end position="710"/>
    </location>
</feature>
<feature type="domain" description="Reverse transcriptase Ty1/copia-type" evidence="3">
    <location>
        <begin position="193"/>
        <end position="297"/>
    </location>
</feature>
<evidence type="ECO:0000259" key="3">
    <source>
        <dbReference type="Pfam" id="PF07727"/>
    </source>
</evidence>
<feature type="compositionally biased region" description="Acidic residues" evidence="2">
    <location>
        <begin position="744"/>
        <end position="759"/>
    </location>
</feature>
<reference evidence="4" key="1">
    <citation type="journal article" date="2019" name="Sci. Rep.">
        <title>Draft genome of Tanacetum cinerariifolium, the natural source of mosquito coil.</title>
        <authorList>
            <person name="Yamashiro T."/>
            <person name="Shiraishi A."/>
            <person name="Satake H."/>
            <person name="Nakayama K."/>
        </authorList>
    </citation>
    <scope>NUCLEOTIDE SEQUENCE</scope>
</reference>
<protein>
    <recommendedName>
        <fullName evidence="3">Reverse transcriptase Ty1/copia-type domain-containing protein</fullName>
    </recommendedName>
</protein>
<sequence length="1501" mass="172487">MFDEYFNPPTFDVSLVPIAAAPRAFDLANSPVSTSIDQEALSTSIPSTQDQEHSLIISSGFEESLKIPHFHDDLLLESLHKDSTSQGSSSNVRPIHTPIESLGRWTKGHPIANVIGDPSRSVSTRKQLKTDAMWCYFDAFLTSVEPKNFKQVMTEPSWINAMQEKIHEFKRIQVWELVSCLDKTMLTKLKWIYKESDAPVARIEAIRIFVANAADKNMMIFQMDVKTEFLNDELKEEICVSQSEGFVDQDNPSHVYKIKKALYGLKQAPCAWYDMLSSFLISQDFSKGVVDPTLFTHKARKKSKLDKDLHGKPVDATLYHGMIGSLMYLTSGRPDLIYDGTINMGLWYSKDTGMSPTAYADGDHAGCQDTRHDYGFQFNKIPLYCNNKSVIALCCNNVQHSRAKHICVRYHFIKEQVDNGIVELHFVRTEYQLADIFTKPLPRERFNFLIEKLGEKLEIRKCNGRLNPRTIQREPTFQVVLDALSLTPCYFAFLITADVSKVYMHQFWESVYKHDTFYRFKIDKRKRFKPNMEIFKDIFKICPRVQGQDFDALLSDEEIMSLHRELRHTGEINSLYDVVVDHMHQPWRTFAALINKSLSGKRTDKTLSWRNKIRMHTSRDDYLINALRFIFANEETQIYDAIPPESLTSLEMKETKAYKTYLGFATGATPPKKARKFKKPASPKLTTVLVSTKEPTGKSKRVKRPAKKSTKAPARGVVIRETLEMPLPKKKEDDDDKTQSNNENESDSEHETDESESGSEFDHEENKEDEEEEEVKDEFVKTPSNDSDDEDETKITDKAEGDEDEELDYTTTKLYDDVDIRLNEQGNDNAEFLQVIEDAHVTLFTIPQKNEVPVTSSSHSSDLAKSVQSDEPEFEVADSDMPQDQEENPGNNDEEPKEKEYDFEECYKALSEKLDWENPEGGDYPFDLTKPLHLVMSGNRQKVPVDYFFNNDLKYLQGGLSTMTYTTSITKTNTAQYDLLGIEDMVPNIWVPVKVAYDKHFIDDTLTRLRTSMDDITKNIRMDYLPKIIWCTLEKKRANIKIKAIEKQLKERRMMRSLEKSILTDSKVTLTKYGRMTKPYSSPKFIANCFLSRLYKDGHGGIQTKLLYTNEQQSENFIKPSQQIDYAAGMNMGQDRQMQMVRGNGGNKFRQYAMQNAGYQIGYNVEQITGNLNEFNTLQNIGNQEEAGIQLQAEEFDLMAAAGDTDEIKEVNENCILMANLQQASTSITPTDKALVYDLDGLAKEIANLNNQLSREKSTVSFLQKEREKFQIDFKTRKNKLLDKLIESDKKILELNNILVKMGQSIQRMHMLSPNPNSFYHTKHKMVLRYENPHYLKQGQKKQQSLYNGKVLFDKHYPSIVYDSEETLQLDQESRLKMKQLNKDIKPANYAKINKLSEVLVSQKAKSREELYFSNTSKTVSVSNTVSKPILIPDDGFLDNTSSPSVARKFLNEVKDIIVTLQRVIKSKMTLNINNWSLIVHQKVHKILKDEIIPIVNQVNV</sequence>
<feature type="region of interest" description="Disordered" evidence="2">
    <location>
        <begin position="669"/>
        <end position="816"/>
    </location>
</feature>
<organism evidence="4">
    <name type="scientific">Tanacetum cinerariifolium</name>
    <name type="common">Dalmatian daisy</name>
    <name type="synonym">Chrysanthemum cinerariifolium</name>
    <dbReference type="NCBI Taxonomy" id="118510"/>
    <lineage>
        <taxon>Eukaryota</taxon>
        <taxon>Viridiplantae</taxon>
        <taxon>Streptophyta</taxon>
        <taxon>Embryophyta</taxon>
        <taxon>Tracheophyta</taxon>
        <taxon>Spermatophyta</taxon>
        <taxon>Magnoliopsida</taxon>
        <taxon>eudicotyledons</taxon>
        <taxon>Gunneridae</taxon>
        <taxon>Pentapetalae</taxon>
        <taxon>asterids</taxon>
        <taxon>campanulids</taxon>
        <taxon>Asterales</taxon>
        <taxon>Asteraceae</taxon>
        <taxon>Asteroideae</taxon>
        <taxon>Anthemideae</taxon>
        <taxon>Anthemidinae</taxon>
        <taxon>Tanacetum</taxon>
    </lineage>
</organism>
<dbReference type="Pfam" id="PF07727">
    <property type="entry name" value="RVT_2"/>
    <property type="match status" value="1"/>
</dbReference>
<dbReference type="EMBL" id="BKCJ010077146">
    <property type="protein sequence ID" value="GEW85511.1"/>
    <property type="molecule type" value="Genomic_DNA"/>
</dbReference>
<feature type="compositionally biased region" description="Basic residues" evidence="2">
    <location>
        <begin position="672"/>
        <end position="681"/>
    </location>
</feature>
<accession>A0A699GYS1</accession>
<dbReference type="CDD" id="cd09272">
    <property type="entry name" value="RNase_HI_RT_Ty1"/>
    <property type="match status" value="1"/>
</dbReference>
<feature type="compositionally biased region" description="Polar residues" evidence="2">
    <location>
        <begin position="852"/>
        <end position="869"/>
    </location>
</feature>
<feature type="compositionally biased region" description="Basic and acidic residues" evidence="2">
    <location>
        <begin position="721"/>
        <end position="732"/>
    </location>
</feature>
<dbReference type="PANTHER" id="PTHR11439:SF517">
    <property type="entry name" value="CYSTEINE-RICH RLK (RECEPTOR-LIKE PROTEIN KINASE) 8"/>
    <property type="match status" value="1"/>
</dbReference>